<dbReference type="CDD" id="cd00712">
    <property type="entry name" value="AsnB"/>
    <property type="match status" value="1"/>
</dbReference>
<dbReference type="CDD" id="cd01991">
    <property type="entry name" value="Asn_synthase_B_C"/>
    <property type="match status" value="1"/>
</dbReference>
<evidence type="ECO:0000256" key="5">
    <source>
        <dbReference type="ARBA" id="ARBA00022840"/>
    </source>
</evidence>
<name>A0ABY9NCW9_9PSED</name>
<evidence type="ECO:0000313" key="9">
    <source>
        <dbReference type="EMBL" id="WMN16072.1"/>
    </source>
</evidence>
<comment type="pathway">
    <text evidence="1">Amino-acid biosynthesis; L-asparagine biosynthesis; L-asparagine from L-aspartate (L-Gln route): step 1/1.</text>
</comment>
<evidence type="ECO:0000256" key="2">
    <source>
        <dbReference type="ARBA" id="ARBA00005752"/>
    </source>
</evidence>
<keyword evidence="9" id="KW-0436">Ligase</keyword>
<dbReference type="SUPFAM" id="SSF52402">
    <property type="entry name" value="Adenine nucleotide alpha hydrolases-like"/>
    <property type="match status" value="1"/>
</dbReference>
<dbReference type="Pfam" id="PF00733">
    <property type="entry name" value="Asn_synthase"/>
    <property type="match status" value="1"/>
</dbReference>
<dbReference type="InterPro" id="IPR017932">
    <property type="entry name" value="GATase_2_dom"/>
</dbReference>
<dbReference type="InterPro" id="IPR014729">
    <property type="entry name" value="Rossmann-like_a/b/a_fold"/>
</dbReference>
<dbReference type="PROSITE" id="PS51278">
    <property type="entry name" value="GATASE_TYPE_2"/>
    <property type="match status" value="1"/>
</dbReference>
<evidence type="ECO:0000256" key="4">
    <source>
        <dbReference type="ARBA" id="ARBA00022741"/>
    </source>
</evidence>
<dbReference type="PANTHER" id="PTHR43284:SF1">
    <property type="entry name" value="ASPARAGINE SYNTHETASE"/>
    <property type="match status" value="1"/>
</dbReference>
<keyword evidence="5" id="KW-0067">ATP-binding</keyword>
<dbReference type="Gene3D" id="3.60.20.10">
    <property type="entry name" value="Glutamine Phosphoribosylpyrophosphate, subunit 1, domain 1"/>
    <property type="match status" value="1"/>
</dbReference>
<feature type="domain" description="Glutamine amidotransferase type-2" evidence="8">
    <location>
        <begin position="2"/>
        <end position="220"/>
    </location>
</feature>
<dbReference type="GO" id="GO:0004066">
    <property type="term" value="F:asparagine synthase (glutamine-hydrolyzing) activity"/>
    <property type="evidence" value="ECO:0007669"/>
    <property type="project" value="UniProtKB-EC"/>
</dbReference>
<evidence type="ECO:0000259" key="8">
    <source>
        <dbReference type="PROSITE" id="PS51278"/>
    </source>
</evidence>
<keyword evidence="6" id="KW-0315">Glutamine amidotransferase</keyword>
<reference evidence="9 10" key="1">
    <citation type="journal article" date="2023" name="Access Microbiol">
        <title>The genome of a steinernematid-associated Pseudomonas piscis bacterium encodes the biosynthesis of insect toxins.</title>
        <authorList>
            <person name="Awori R.M."/>
            <person name="Hendre P."/>
            <person name="Amugune N.O."/>
        </authorList>
    </citation>
    <scope>NUCLEOTIDE SEQUENCE [LARGE SCALE GENOMIC DNA]</scope>
    <source>
        <strain evidence="9 10">75</strain>
    </source>
</reference>
<gene>
    <name evidence="9" type="primary">asnB</name>
    <name evidence="9" type="ORF">QL104_22325</name>
</gene>
<dbReference type="InterPro" id="IPR006426">
    <property type="entry name" value="Asn_synth_AEB"/>
</dbReference>
<dbReference type="RefSeq" id="WP_282877425.1">
    <property type="nucleotide sequence ID" value="NZ_CP133164.1"/>
</dbReference>
<dbReference type="InterPro" id="IPR051786">
    <property type="entry name" value="ASN_synthetase/amidase"/>
</dbReference>
<dbReference type="EMBL" id="CP133164">
    <property type="protein sequence ID" value="WMN16072.1"/>
    <property type="molecule type" value="Genomic_DNA"/>
</dbReference>
<dbReference type="SUPFAM" id="SSF56235">
    <property type="entry name" value="N-terminal nucleophile aminohydrolases (Ntn hydrolases)"/>
    <property type="match status" value="1"/>
</dbReference>
<sequence length="648" mass="73106">MCGIAGFWHPDSQARYDEAEILKRMTDTIVHRGPDDAGYWNNGAGLFLGHRRLAIVDLTSAGHQPMTSSTERYVIVFNGEIYNFQSLRREIDTNSSSTPSWRSHSDTEVILAAFELWGIQETLKKLVGMFAIAVWDRARESLTLARDRIGEKPLYYNLNKGSLIFGSELQVLETHPNFNAQVSRSSLELLLKYAYIPSPHSIYEGVYKLPPGMLLEIDLKNLKSGLNGQPQSYWELPGAQHTRPSAANDVEVIDELQKLLQSTVRDQMVADVSIGAFLSGGIDSSLIVSIMQSLSKQKVKTYTIGFDNSEYNEAEHAKAVAQHLNTDHTELYVSGADALAVIPQLSEIYSEPFADSSQIPTYLVSKLARNHVTVSLSGDAGDELFGGYNRYQYLPDIWNKLNRIPPPLRKLVAKFIESAPPARWDSIAGGLSPLIPAHLRVALPGEKLHKLAGIMRHDSPAQMYDRAVSQWENASNVVIGTHSSSNPVSFKDGDFAAWMMRQDIMTYLPDDILAKVDRAAMAVSLETRVPFLDHRIVEFASMLPMSFKIRNGSTKWILRQLLYRYVPKDLIERPKMGFGVPLHDWLRGPLRDWAESLLTTQRLVDEGYFLPGPIRTLWERHLRGEGNHQHQLWPVLMFQAWLERKKSL</sequence>
<dbReference type="NCBIfam" id="TIGR01536">
    <property type="entry name" value="asn_synth_AEB"/>
    <property type="match status" value="1"/>
</dbReference>
<dbReference type="PANTHER" id="PTHR43284">
    <property type="entry name" value="ASPARAGINE SYNTHETASE (GLUTAMINE-HYDROLYZING)"/>
    <property type="match status" value="1"/>
</dbReference>
<evidence type="ECO:0000313" key="10">
    <source>
        <dbReference type="Proteomes" id="UP001237292"/>
    </source>
</evidence>
<dbReference type="Gene3D" id="3.40.50.620">
    <property type="entry name" value="HUPs"/>
    <property type="match status" value="1"/>
</dbReference>
<proteinExistence type="inferred from homology"/>
<evidence type="ECO:0000256" key="1">
    <source>
        <dbReference type="ARBA" id="ARBA00005187"/>
    </source>
</evidence>
<evidence type="ECO:0000256" key="7">
    <source>
        <dbReference type="ARBA" id="ARBA00048741"/>
    </source>
</evidence>
<comment type="similarity">
    <text evidence="2">Belongs to the asparagine synthetase family.</text>
</comment>
<evidence type="ECO:0000256" key="6">
    <source>
        <dbReference type="ARBA" id="ARBA00022962"/>
    </source>
</evidence>
<dbReference type="Proteomes" id="UP001237292">
    <property type="component" value="Chromosome"/>
</dbReference>
<keyword evidence="4" id="KW-0547">Nucleotide-binding</keyword>
<evidence type="ECO:0000256" key="3">
    <source>
        <dbReference type="ARBA" id="ARBA00012737"/>
    </source>
</evidence>
<dbReference type="InterPro" id="IPR029055">
    <property type="entry name" value="Ntn_hydrolases_N"/>
</dbReference>
<dbReference type="EC" id="6.3.5.4" evidence="3"/>
<dbReference type="InterPro" id="IPR001962">
    <property type="entry name" value="Asn_synthase"/>
</dbReference>
<dbReference type="InterPro" id="IPR033738">
    <property type="entry name" value="AsnB_N"/>
</dbReference>
<dbReference type="Pfam" id="PF13522">
    <property type="entry name" value="GATase_6"/>
    <property type="match status" value="1"/>
</dbReference>
<protein>
    <recommendedName>
        <fullName evidence="3">asparagine synthase (glutamine-hydrolyzing)</fullName>
        <ecNumber evidence="3">6.3.5.4</ecNumber>
    </recommendedName>
</protein>
<organism evidence="9 10">
    <name type="scientific">Pseudomonas piscis</name>
    <dbReference type="NCBI Taxonomy" id="2614538"/>
    <lineage>
        <taxon>Bacteria</taxon>
        <taxon>Pseudomonadati</taxon>
        <taxon>Pseudomonadota</taxon>
        <taxon>Gammaproteobacteria</taxon>
        <taxon>Pseudomonadales</taxon>
        <taxon>Pseudomonadaceae</taxon>
        <taxon>Pseudomonas</taxon>
    </lineage>
</organism>
<keyword evidence="10" id="KW-1185">Reference proteome</keyword>
<accession>A0ABY9NCW9</accession>
<dbReference type="PIRSF" id="PIRSF001589">
    <property type="entry name" value="Asn_synthetase_glu-h"/>
    <property type="match status" value="1"/>
</dbReference>
<comment type="catalytic activity">
    <reaction evidence="7">
        <text>L-aspartate + L-glutamine + ATP + H2O = L-asparagine + L-glutamate + AMP + diphosphate + H(+)</text>
        <dbReference type="Rhea" id="RHEA:12228"/>
        <dbReference type="ChEBI" id="CHEBI:15377"/>
        <dbReference type="ChEBI" id="CHEBI:15378"/>
        <dbReference type="ChEBI" id="CHEBI:29985"/>
        <dbReference type="ChEBI" id="CHEBI:29991"/>
        <dbReference type="ChEBI" id="CHEBI:30616"/>
        <dbReference type="ChEBI" id="CHEBI:33019"/>
        <dbReference type="ChEBI" id="CHEBI:58048"/>
        <dbReference type="ChEBI" id="CHEBI:58359"/>
        <dbReference type="ChEBI" id="CHEBI:456215"/>
        <dbReference type="EC" id="6.3.5.4"/>
    </reaction>
</comment>